<evidence type="ECO:0000313" key="3">
    <source>
        <dbReference type="Proteomes" id="UP000275772"/>
    </source>
</evidence>
<name>A0A383V290_BLUHO</name>
<keyword evidence="1" id="KW-1133">Transmembrane helix</keyword>
<protein>
    <submittedName>
        <fullName evidence="2">Uncharacterized protein</fullName>
    </submittedName>
</protein>
<feature type="transmembrane region" description="Helical" evidence="1">
    <location>
        <begin position="20"/>
        <end position="44"/>
    </location>
</feature>
<keyword evidence="1" id="KW-0472">Membrane</keyword>
<gene>
    <name evidence="2" type="ORF">BLGHR1_16728</name>
</gene>
<accession>A0A383V290</accession>
<organism evidence="2 3">
    <name type="scientific">Blumeria hordei</name>
    <name type="common">Barley powdery mildew</name>
    <name type="synonym">Blumeria graminis f. sp. hordei</name>
    <dbReference type="NCBI Taxonomy" id="2867405"/>
    <lineage>
        <taxon>Eukaryota</taxon>
        <taxon>Fungi</taxon>
        <taxon>Dikarya</taxon>
        <taxon>Ascomycota</taxon>
        <taxon>Pezizomycotina</taxon>
        <taxon>Leotiomycetes</taxon>
        <taxon>Erysiphales</taxon>
        <taxon>Erysiphaceae</taxon>
        <taxon>Blumeria</taxon>
    </lineage>
</organism>
<dbReference type="EMBL" id="UNSH01000086">
    <property type="protein sequence ID" value="SZF05925.1"/>
    <property type="molecule type" value="Genomic_DNA"/>
</dbReference>
<evidence type="ECO:0000313" key="2">
    <source>
        <dbReference type="EMBL" id="SZF05925.1"/>
    </source>
</evidence>
<proteinExistence type="predicted"/>
<keyword evidence="1" id="KW-0812">Transmembrane</keyword>
<dbReference type="VEuPathDB" id="FungiDB:BLGHR1_16728"/>
<reference evidence="2 3" key="1">
    <citation type="submission" date="2017-11" db="EMBL/GenBank/DDBJ databases">
        <authorList>
            <person name="Kracher B."/>
        </authorList>
    </citation>
    <scope>NUCLEOTIDE SEQUENCE [LARGE SCALE GENOMIC DNA]</scope>
    <source>
        <strain evidence="2 3">RACE1</strain>
    </source>
</reference>
<evidence type="ECO:0000256" key="1">
    <source>
        <dbReference type="SAM" id="Phobius"/>
    </source>
</evidence>
<dbReference type="Proteomes" id="UP000275772">
    <property type="component" value="Unassembled WGS sequence"/>
</dbReference>
<dbReference type="AlphaFoldDB" id="A0A383V290"/>
<sequence length="89" mass="10004">MFLYIMASIVVFETQNTQLFLQIWSIVISFPYGLSLNLAIAGTVSQIMPKVSFMLDTRQSSPKSLKLHISTHFVPPNLPSLPSPKLERP</sequence>